<evidence type="ECO:0000313" key="2">
    <source>
        <dbReference type="EMBL" id="MRI80512.1"/>
    </source>
</evidence>
<dbReference type="RefSeq" id="WP_153861056.1">
    <property type="nucleotide sequence ID" value="NZ_WJQR01000001.1"/>
</dbReference>
<dbReference type="AlphaFoldDB" id="A0A844BR07"/>
<proteinExistence type="predicted"/>
<comment type="caution">
    <text evidence="2">The sequence shown here is derived from an EMBL/GenBank/DDBJ whole genome shotgun (WGS) entry which is preliminary data.</text>
</comment>
<sequence>MEKRIFFSISLLFTLFSLSNAIVNVSAASQLKQTELNQDQRFVLDFVKNKPIFYTIELDEVPVTATIYFERLNTSGEWDSEVIAEQEITSNKSQLVIDISHPIQISFYRVDPEERTDKFEFQSILYPDEIKISLDDSYSLTGPFVEQIDSLEFNTKNVIAPLFLVHNGEMFDINYLNTFNYNDPDSHFLELVKGVYAITIELSDNALH</sequence>
<feature type="signal peptide" evidence="1">
    <location>
        <begin position="1"/>
        <end position="21"/>
    </location>
</feature>
<protein>
    <recommendedName>
        <fullName evidence="4">AMIN domain-containing protein</fullName>
    </recommendedName>
</protein>
<evidence type="ECO:0000313" key="3">
    <source>
        <dbReference type="Proteomes" id="UP000469870"/>
    </source>
</evidence>
<dbReference type="EMBL" id="WJQR01000001">
    <property type="protein sequence ID" value="MRI80512.1"/>
    <property type="molecule type" value="Genomic_DNA"/>
</dbReference>
<evidence type="ECO:0000256" key="1">
    <source>
        <dbReference type="SAM" id="SignalP"/>
    </source>
</evidence>
<gene>
    <name evidence="2" type="ORF">GIY11_00500</name>
</gene>
<evidence type="ECO:0008006" key="4">
    <source>
        <dbReference type="Google" id="ProtNLM"/>
    </source>
</evidence>
<dbReference type="Proteomes" id="UP000469870">
    <property type="component" value="Unassembled WGS sequence"/>
</dbReference>
<keyword evidence="1" id="KW-0732">Signal</keyword>
<name>A0A844BR07_9LACT</name>
<feature type="chain" id="PRO_5039366236" description="AMIN domain-containing protein" evidence="1">
    <location>
        <begin position="22"/>
        <end position="208"/>
    </location>
</feature>
<organism evidence="2 3">
    <name type="scientific">Fundicoccus ignavus</name>
    <dbReference type="NCBI Taxonomy" id="2664442"/>
    <lineage>
        <taxon>Bacteria</taxon>
        <taxon>Bacillati</taxon>
        <taxon>Bacillota</taxon>
        <taxon>Bacilli</taxon>
        <taxon>Lactobacillales</taxon>
        <taxon>Aerococcaceae</taxon>
        <taxon>Fundicoccus</taxon>
    </lineage>
</organism>
<accession>A0A844BR07</accession>
<reference evidence="2 3" key="1">
    <citation type="submission" date="2019-11" db="EMBL/GenBank/DDBJ databases">
        <title>Characterisation of Fundicoccus ignavus gen. nov. sp. nov., a novel genus of the family Aerococcaceae isolated from bulk tank milk.</title>
        <authorList>
            <person name="Siebert A."/>
            <person name="Huptas C."/>
            <person name="Wenning M."/>
            <person name="Scherer S."/>
            <person name="Doll E.V."/>
        </authorList>
    </citation>
    <scope>NUCLEOTIDE SEQUENCE [LARGE SCALE GENOMIC DNA]</scope>
    <source>
        <strain evidence="2 3">DSM 109653</strain>
    </source>
</reference>